<evidence type="ECO:0000256" key="2">
    <source>
        <dbReference type="ARBA" id="ARBA00011902"/>
    </source>
</evidence>
<evidence type="ECO:0000256" key="1">
    <source>
        <dbReference type="ARBA" id="ARBA00004251"/>
    </source>
</evidence>
<keyword evidence="12" id="KW-0829">Tyrosine-protein kinase</keyword>
<keyword evidence="3" id="KW-1003">Cell membrane</keyword>
<gene>
    <name evidence="19" type="ORF">EHS13_29985</name>
</gene>
<evidence type="ECO:0000256" key="15">
    <source>
        <dbReference type="ARBA" id="ARBA00023180"/>
    </source>
</evidence>
<evidence type="ECO:0000256" key="5">
    <source>
        <dbReference type="ARBA" id="ARBA00022692"/>
    </source>
</evidence>
<keyword evidence="6 17" id="KW-0732">Signal</keyword>
<dbReference type="GO" id="GO:0004714">
    <property type="term" value="F:transmembrane receptor protein tyrosine kinase activity"/>
    <property type="evidence" value="ECO:0007669"/>
    <property type="project" value="UniProtKB-EC"/>
</dbReference>
<keyword evidence="11" id="KW-0472">Membrane</keyword>
<dbReference type="GO" id="GO:0005524">
    <property type="term" value="F:ATP binding"/>
    <property type="evidence" value="ECO:0007669"/>
    <property type="project" value="UniProtKB-KW"/>
</dbReference>
<keyword evidence="13" id="KW-1015">Disulfide bond</keyword>
<dbReference type="Gene3D" id="2.60.120.260">
    <property type="entry name" value="Galactose-binding domain-like"/>
    <property type="match status" value="1"/>
</dbReference>
<evidence type="ECO:0000256" key="9">
    <source>
        <dbReference type="ARBA" id="ARBA00022840"/>
    </source>
</evidence>
<evidence type="ECO:0000256" key="16">
    <source>
        <dbReference type="SAM" id="MobiDB-lite"/>
    </source>
</evidence>
<keyword evidence="5" id="KW-0812">Transmembrane</keyword>
<evidence type="ECO:0000256" key="6">
    <source>
        <dbReference type="ARBA" id="ARBA00022729"/>
    </source>
</evidence>
<evidence type="ECO:0000256" key="13">
    <source>
        <dbReference type="ARBA" id="ARBA00023157"/>
    </source>
</evidence>
<keyword evidence="14" id="KW-0675">Receptor</keyword>
<protein>
    <recommendedName>
        <fullName evidence="2">receptor protein-tyrosine kinase</fullName>
        <ecNumber evidence="2">2.7.10.1</ecNumber>
    </recommendedName>
</protein>
<evidence type="ECO:0000313" key="19">
    <source>
        <dbReference type="EMBL" id="QGQ98807.1"/>
    </source>
</evidence>
<keyword evidence="20" id="KW-1185">Reference proteome</keyword>
<evidence type="ECO:0000256" key="12">
    <source>
        <dbReference type="ARBA" id="ARBA00023137"/>
    </source>
</evidence>
<accession>A0A6B8RSC6</accession>
<evidence type="ECO:0000256" key="17">
    <source>
        <dbReference type="SAM" id="SignalP"/>
    </source>
</evidence>
<feature type="region of interest" description="Disordered" evidence="16">
    <location>
        <begin position="1748"/>
        <end position="1768"/>
    </location>
</feature>
<organism evidence="19 20">
    <name type="scientific">Paenibacillus psychroresistens</name>
    <dbReference type="NCBI Taxonomy" id="1778678"/>
    <lineage>
        <taxon>Bacteria</taxon>
        <taxon>Bacillati</taxon>
        <taxon>Bacillota</taxon>
        <taxon>Bacilli</taxon>
        <taxon>Bacillales</taxon>
        <taxon>Paenibacillaceae</taxon>
        <taxon>Paenibacillus</taxon>
    </lineage>
</organism>
<keyword evidence="10" id="KW-1133">Transmembrane helix</keyword>
<dbReference type="GO" id="GO:0005886">
    <property type="term" value="C:plasma membrane"/>
    <property type="evidence" value="ECO:0007669"/>
    <property type="project" value="UniProtKB-SubCell"/>
</dbReference>
<keyword evidence="15" id="KW-0325">Glycoprotein</keyword>
<dbReference type="EMBL" id="CP034235">
    <property type="protein sequence ID" value="QGQ98807.1"/>
    <property type="molecule type" value="Genomic_DNA"/>
</dbReference>
<dbReference type="Pfam" id="PF12810">
    <property type="entry name" value="ALK_LTK_GRD"/>
    <property type="match status" value="1"/>
</dbReference>
<dbReference type="KEGG" id="ppsc:EHS13_29985"/>
<evidence type="ECO:0000256" key="7">
    <source>
        <dbReference type="ARBA" id="ARBA00022741"/>
    </source>
</evidence>
<keyword evidence="4" id="KW-0808">Transferase</keyword>
<dbReference type="Proteomes" id="UP000426246">
    <property type="component" value="Chromosome"/>
</dbReference>
<keyword evidence="9" id="KW-0067">ATP-binding</keyword>
<dbReference type="OrthoDB" id="2657408at2"/>
<reference evidence="20" key="1">
    <citation type="submission" date="2018-11" db="EMBL/GenBank/DDBJ databases">
        <title>Complete genome sequence of Paenibacillus sp. ML311-T8.</title>
        <authorList>
            <person name="Nam Y.-D."/>
            <person name="Kang J."/>
            <person name="Chung W.-H."/>
            <person name="Park Y.S."/>
        </authorList>
    </citation>
    <scope>NUCLEOTIDE SEQUENCE [LARGE SCALE GENOMIC DNA]</scope>
    <source>
        <strain evidence="20">ML311-T8</strain>
    </source>
</reference>
<comment type="subcellular location">
    <subcellularLocation>
        <location evidence="1">Cell membrane</location>
        <topology evidence="1">Single-pass type I membrane protein</topology>
    </subcellularLocation>
</comment>
<proteinExistence type="predicted"/>
<sequence length="2145" mass="231439">MRKHLSRLLIVLILISMCYPYAGDINVASGDEIIVDDSVKDLFKVSNDTGDWTSKVKSKEGSGVVYRTVSWIVRREAKSCDRSKDSTPRTQTSGECTALKVAPDESKDDYVEFKMCKTGESVPTATPKPTDTIDDITGCDGNQKEIKREKGNDGAWYVTNEFTIKADRASSKIERTKNLKNIKEGARVYLSAIFQVVDKPNSYRTTRYYTLQAIRDAVGGLPNGFSKQARIDLRDYYDRPVTFYSEKTITLTPSFKLEVEYRHIGDGAILASPSPKQIPDANTFYNPALITMKMKSDLIKPTLDYGGKHYVLACSYQYQNIDKPKAPEAYDCKNLPGDYPNFLRDKNTIERNPPMALGGEVVTLIYKDPGCDCIASPRIDDQPNINGEIFQSKIGKSVSISPNFTDSAPQLDDWKDYLGGYTDFRIKITPTRADIPGGNNTGAVPIWKPTKYTAGQWVATTKAEILAWMGGATGPLYTDDLSNYPIPAPGKVGFKYGIKVELESSKAGLPTAIKTCFDNNGSAGGSTLIPINFFRKDPSTITYTSTPSYWSEIKDTSPGNETFEAMAGIPSTRSLYFASGGSEYIVDVELKYTPGVTSTRKYQSIFPAIESEFIDGDKAKDYTVPTAPGANGGSNYTINAHNGGTVYATWTGTTSMKTSRTWSDHQANGADSWDDKAYDDAKKQADDYVTALNKHTISHKAASDSVDRTFKNWGASITANSNTHPESTVSIGHKEEAEVKGSCGTAPPAIDPNNCIIKNKIDYQATTGSSATNGQYTITVTGHIPAQVIDGPSSVYTMPAVQDTWTQTVKYDYMKIKMAKVWKLDQASVTGMTEITGQKEFKATVVAGDPNIFQNIAATDTSQAGRLRYSRDTIQHDSVVYNETGRTNKDDGHGCNDYGTCAPGQMNASWAKGIRYTNTSYSNVEDYEVIHSSSTDKTTTEYAQFKARREALGNVTVVSDMLILQTSSGDQSIMYFQKPSATKEAQQNYPDVNSTEAEMWDTNIKSFANQSKDAINIGSYNGRYYDTSNKYSKRTYSDVATIFDTMPAGLNRPARVGSAMLLDKTSIDMIDTLPNGEYNTGTSKVFYKNVLDYDLDGTGIDRYPITQNSNFDDAVGVEFASSYSPSHSKVNNIVIHDPVSSEKAMVMSLDDSFDQRTAASANLGGNVIADVVEYEKVLNPAWRPNLLANGDAESIGSNGAINGWSTWTATPGSKVTFTKRQGDEWVQSGLTTFEINTDPRTSGVDYSGSYYKSVTAIPNTHYTFTGLLSCHRCEGFFRVEDMDAGGNVITTHDSSLSVNTGTFVSKTVTITTASNAVKIRVQMVKSISSGTASGRDYLFADNLVLNNTGSASQMPDPSYSTVSIPNPNNVAPVNYSHTGSAQTFTALVDGKYTLEVWGAQGGGSYGGQGGYSKGDLNLAQGEVLHIYVGGKGSVGSTGVYSTATGGWNGGGDSYGDLNASSGGGGTDIRKGGTSLASRIIVAGGGGGQADNDSAHMGGKGGGLTGGNGYTNDMGAQGGTQTIGGSINGALGIGGDGDSVIDSPDNGGGGGGYYGGGGGKADEGSGGGGSGYIGGLSNASTTIGGRGGDGYATISMSNIDIEQLSDPGLLGIPAEAYSLVKKTTLANAPVIIGGTSFTPGNFVNLDHEFDVYFPNKGDFAGTNEYGIASTTDSRGKGFIDDMDTTKWTKSKLIKFEFDVILNQVMYRADTWIDLPISSPNDKYTFYVPLSNSERKSSVVEFKSIAINGEEDNDNPTNKARYNEPRPHAARHSSLMRKSIDVVGKIGNFVIQDTGDYRFSNLFKTPVAPTTWFVDNVIKKVDPDNQNEIMGDLINIRGELATPANHYLDTYGFVPDYNSEPIPLPLSPEKNNIPVLRNQPMRIGYNILASIQTIGNYYDSLQIIPYYYTLDTVSKVITPVDVYMTNKGDQVPINKNGVVVPGWDPTKIFQNIFAINWEIEASRRSVTPAEMDNTDGATMAASLNTPEVAGGKTDSPYGGYYPYGTAQILYPTGRNRTYIGSSTTNRNTGAFDANPNGTVPYESYAQQAQRWQFTLGLPSSATWVKAGLPYTQKNVDDMKSNTLVLVMAVDIKAAGDTYALQYTVPGGNKPVNINGTSVPTTSIAQSVIAVYSTMKSSADDLHVSGTH</sequence>
<evidence type="ECO:0000256" key="11">
    <source>
        <dbReference type="ARBA" id="ARBA00023136"/>
    </source>
</evidence>
<evidence type="ECO:0000313" key="20">
    <source>
        <dbReference type="Proteomes" id="UP000426246"/>
    </source>
</evidence>
<name>A0A6B8RSC6_9BACL</name>
<evidence type="ECO:0000256" key="14">
    <source>
        <dbReference type="ARBA" id="ARBA00023170"/>
    </source>
</evidence>
<feature type="chain" id="PRO_5038349073" description="receptor protein-tyrosine kinase" evidence="17">
    <location>
        <begin position="23"/>
        <end position="2145"/>
    </location>
</feature>
<dbReference type="RefSeq" id="WP_155703915.1">
    <property type="nucleotide sequence ID" value="NZ_CP034235.1"/>
</dbReference>
<evidence type="ECO:0000259" key="18">
    <source>
        <dbReference type="Pfam" id="PF12810"/>
    </source>
</evidence>
<evidence type="ECO:0000256" key="3">
    <source>
        <dbReference type="ARBA" id="ARBA00022475"/>
    </source>
</evidence>
<keyword evidence="7" id="KW-0547">Nucleotide-binding</keyword>
<evidence type="ECO:0000256" key="8">
    <source>
        <dbReference type="ARBA" id="ARBA00022777"/>
    </source>
</evidence>
<evidence type="ECO:0000256" key="10">
    <source>
        <dbReference type="ARBA" id="ARBA00022989"/>
    </source>
</evidence>
<feature type="domain" description="ALK/LTK-like glycine-rich" evidence="18">
    <location>
        <begin position="1386"/>
        <end position="1576"/>
    </location>
</feature>
<feature type="signal peptide" evidence="17">
    <location>
        <begin position="1"/>
        <end position="22"/>
    </location>
</feature>
<evidence type="ECO:0000256" key="4">
    <source>
        <dbReference type="ARBA" id="ARBA00022679"/>
    </source>
</evidence>
<keyword evidence="8" id="KW-0418">Kinase</keyword>
<dbReference type="InterPro" id="IPR055163">
    <property type="entry name" value="ALK/LTK-like_GRD"/>
</dbReference>
<dbReference type="EC" id="2.7.10.1" evidence="2"/>